<comment type="caution">
    <text evidence="3">The sequence shown here is derived from an EMBL/GenBank/DDBJ whole genome shotgun (WGS) entry which is preliminary data.</text>
</comment>
<evidence type="ECO:0000313" key="3">
    <source>
        <dbReference type="EMBL" id="KAA6384079.1"/>
    </source>
</evidence>
<dbReference type="EMBL" id="SNRW01005928">
    <property type="protein sequence ID" value="KAA6384079.1"/>
    <property type="molecule type" value="Genomic_DNA"/>
</dbReference>
<proteinExistence type="inferred from homology"/>
<dbReference type="GO" id="GO:0031267">
    <property type="term" value="F:small GTPase binding"/>
    <property type="evidence" value="ECO:0007669"/>
    <property type="project" value="InterPro"/>
</dbReference>
<dbReference type="AlphaFoldDB" id="A0A5J4VP52"/>
<dbReference type="InterPro" id="IPR040017">
    <property type="entry name" value="XPOT"/>
</dbReference>
<reference evidence="3 4" key="1">
    <citation type="submission" date="2019-03" db="EMBL/GenBank/DDBJ databases">
        <title>Single cell metagenomics reveals metabolic interactions within the superorganism composed of flagellate Streblomastix strix and complex community of Bacteroidetes bacteria on its surface.</title>
        <authorList>
            <person name="Treitli S.C."/>
            <person name="Kolisko M."/>
            <person name="Husnik F."/>
            <person name="Keeling P."/>
            <person name="Hampl V."/>
        </authorList>
    </citation>
    <scope>NUCLEOTIDE SEQUENCE [LARGE SCALE GENOMIC DNA]</scope>
    <source>
        <strain evidence="3">ST1C</strain>
    </source>
</reference>
<comment type="similarity">
    <text evidence="1">Belongs to the exportin family.</text>
</comment>
<dbReference type="PANTHER" id="PTHR15952">
    <property type="entry name" value="EXPORTIN-T/LOS1"/>
    <property type="match status" value="1"/>
</dbReference>
<dbReference type="Gene3D" id="1.25.10.10">
    <property type="entry name" value="Leucine-rich Repeat Variant"/>
    <property type="match status" value="1"/>
</dbReference>
<evidence type="ECO:0000256" key="2">
    <source>
        <dbReference type="SAM" id="MobiDB-lite"/>
    </source>
</evidence>
<keyword evidence="1" id="KW-0963">Cytoplasm</keyword>
<comment type="function">
    <text evidence="1">tRNA nucleus export receptor which facilitates tRNA translocation across the nuclear pore complex.</text>
</comment>
<gene>
    <name evidence="3" type="ORF">EZS28_020395</name>
</gene>
<dbReference type="PANTHER" id="PTHR15952:SF11">
    <property type="entry name" value="EXPORTIN-T"/>
    <property type="match status" value="1"/>
</dbReference>
<dbReference type="GO" id="GO:0000049">
    <property type="term" value="F:tRNA binding"/>
    <property type="evidence" value="ECO:0007669"/>
    <property type="project" value="UniProtKB-UniRule"/>
</dbReference>
<organism evidence="3 4">
    <name type="scientific">Streblomastix strix</name>
    <dbReference type="NCBI Taxonomy" id="222440"/>
    <lineage>
        <taxon>Eukaryota</taxon>
        <taxon>Metamonada</taxon>
        <taxon>Preaxostyla</taxon>
        <taxon>Oxymonadida</taxon>
        <taxon>Streblomastigidae</taxon>
        <taxon>Streblomastix</taxon>
    </lineage>
</organism>
<feature type="region of interest" description="Disordered" evidence="2">
    <location>
        <begin position="1"/>
        <end position="29"/>
    </location>
</feature>
<sequence length="586" mass="64515">MTPAEDAIQSFRYGRMPSDDASNNTFTDRGDSFDGRIGLTVLIPRIISGSTDQGGNNGGAFNEGGSTRRQRREKKVGLIRRLISIQSQQGYITLRTCNAILGTSKKGQGIEAAGLLGVSGFKAFPHPGSSAEDIQAQSEGLAFATDAVSIERLSEYFELFIDQEGKVNRLKKRVSSQGAIEGTGLGPNKSESQRAGFAILIIENLTNGLGQVIYASKSKNIGTNSDDNHPIAIFCIPVVQMIIKILQSSCSLLERGFTGTGLNSCGRAGCEDLLKKALLFMRHLKDILSIAHYPNLLESLVPMLCSCIAPIMDNQGNIRSYMGINILMETLQLLQTYVIKHKDGMANVLTTVYPTIAEKALPILLATNENSISDSTPSQHQNITTLNTIPLSEMERERQHLESSFIELILSIINSSPNLFNFILQQGVSQHLPSTLQVLALAAQRSNIIQVRRNTAQLWTLLINPERGWNIREGFAGFLCQVVHPSLLNALINFPSRHGDGQSHLLVNDVAKFHIAATSSINEVKEYMCTHFIHSLSLTPDQKAILTQATHQNSLDKIVQYYLSLLPVRNQQQQQQKHQNTQQDQL</sequence>
<keyword evidence="1" id="KW-0539">Nucleus</keyword>
<keyword evidence="1" id="KW-0813">Transport</keyword>
<comment type="subcellular location">
    <subcellularLocation>
        <location evidence="1">Nucleus</location>
    </subcellularLocation>
    <subcellularLocation>
        <location evidence="1">Cytoplasm</location>
    </subcellularLocation>
    <text evidence="1">Shuttles between the nucleus and the cytoplasm.</text>
</comment>
<keyword evidence="1" id="KW-0820">tRNA-binding</keyword>
<dbReference type="InterPro" id="IPR011989">
    <property type="entry name" value="ARM-like"/>
</dbReference>
<dbReference type="GO" id="GO:0005643">
    <property type="term" value="C:nuclear pore"/>
    <property type="evidence" value="ECO:0007669"/>
    <property type="project" value="TreeGrafter"/>
</dbReference>
<dbReference type="GO" id="GO:0016363">
    <property type="term" value="C:nuclear matrix"/>
    <property type="evidence" value="ECO:0007669"/>
    <property type="project" value="TreeGrafter"/>
</dbReference>
<protein>
    <recommendedName>
        <fullName evidence="1">Exportin-T</fullName>
    </recommendedName>
    <alternativeName>
        <fullName evidence="1">Exportin(tRNA)</fullName>
    </alternativeName>
    <alternativeName>
        <fullName evidence="1">tRNA exportin</fullName>
    </alternativeName>
</protein>
<dbReference type="GO" id="GO:0005737">
    <property type="term" value="C:cytoplasm"/>
    <property type="evidence" value="ECO:0007669"/>
    <property type="project" value="UniProtKB-SubCell"/>
</dbReference>
<accession>A0A5J4VP52</accession>
<evidence type="ECO:0000256" key="1">
    <source>
        <dbReference type="RuleBase" id="RU366037"/>
    </source>
</evidence>
<dbReference type="Proteomes" id="UP000324800">
    <property type="component" value="Unassembled WGS sequence"/>
</dbReference>
<name>A0A5J4VP52_9EUKA</name>
<feature type="region of interest" description="Disordered" evidence="2">
    <location>
        <begin position="50"/>
        <end position="72"/>
    </location>
</feature>
<evidence type="ECO:0000313" key="4">
    <source>
        <dbReference type="Proteomes" id="UP000324800"/>
    </source>
</evidence>
<dbReference type="GO" id="GO:0071528">
    <property type="term" value="P:tRNA re-export from nucleus"/>
    <property type="evidence" value="ECO:0007669"/>
    <property type="project" value="UniProtKB-UniRule"/>
</dbReference>
<keyword evidence="1" id="KW-0694">RNA-binding</keyword>